<dbReference type="AlphaFoldDB" id="A0A8D9D682"/>
<proteinExistence type="predicted"/>
<organism evidence="2 3">
    <name type="scientific">Brassica campestris</name>
    <name type="common">Field mustard</name>
    <dbReference type="NCBI Taxonomy" id="3711"/>
    <lineage>
        <taxon>Eukaryota</taxon>
        <taxon>Viridiplantae</taxon>
        <taxon>Streptophyta</taxon>
        <taxon>Embryophyta</taxon>
        <taxon>Tracheophyta</taxon>
        <taxon>Spermatophyta</taxon>
        <taxon>Magnoliopsida</taxon>
        <taxon>eudicotyledons</taxon>
        <taxon>Gunneridae</taxon>
        <taxon>Pentapetalae</taxon>
        <taxon>rosids</taxon>
        <taxon>malvids</taxon>
        <taxon>Brassicales</taxon>
        <taxon>Brassicaceae</taxon>
        <taxon>Brassiceae</taxon>
        <taxon>Brassica</taxon>
    </lineage>
</organism>
<sequence length="56" mass="6208">MMSKLNEHMSKFKEDMEATLSSNMNTTQLSDNGPGHNFAAAVGIVIAIACFYWKIL</sequence>
<dbReference type="Proteomes" id="UP000694005">
    <property type="component" value="Chromosome A06"/>
</dbReference>
<keyword evidence="1" id="KW-0812">Transmembrane</keyword>
<keyword evidence="1" id="KW-1133">Transmembrane helix</keyword>
<protein>
    <submittedName>
        <fullName evidence="2">Uncharacterized protein</fullName>
    </submittedName>
</protein>
<evidence type="ECO:0000256" key="1">
    <source>
        <dbReference type="SAM" id="Phobius"/>
    </source>
</evidence>
<evidence type="ECO:0000313" key="3">
    <source>
        <dbReference type="Proteomes" id="UP000694005"/>
    </source>
</evidence>
<accession>A0A8D9D682</accession>
<keyword evidence="1" id="KW-0472">Membrane</keyword>
<reference evidence="2 3" key="1">
    <citation type="submission" date="2021-07" db="EMBL/GenBank/DDBJ databases">
        <authorList>
            <consortium name="Genoscope - CEA"/>
            <person name="William W."/>
        </authorList>
    </citation>
    <scope>NUCLEOTIDE SEQUENCE [LARGE SCALE GENOMIC DNA]</scope>
</reference>
<dbReference type="Gramene" id="A06p36450.2_BraZ1">
    <property type="protein sequence ID" value="A06p36450.2_BraZ1.CDS"/>
    <property type="gene ID" value="A06g36450.2_BraZ1"/>
</dbReference>
<feature type="transmembrane region" description="Helical" evidence="1">
    <location>
        <begin position="38"/>
        <end position="55"/>
    </location>
</feature>
<gene>
    <name evidence="2" type="ORF">BRAPAZ1V2_A06P36450.2</name>
</gene>
<name>A0A8D9D682_BRACM</name>
<dbReference type="EMBL" id="LS974622">
    <property type="protein sequence ID" value="CAG7871405.1"/>
    <property type="molecule type" value="Genomic_DNA"/>
</dbReference>
<evidence type="ECO:0000313" key="2">
    <source>
        <dbReference type="EMBL" id="CAG7871405.1"/>
    </source>
</evidence>